<dbReference type="PANTHER" id="PTHR45766">
    <property type="entry name" value="DNA ANNEALING HELICASE AND ENDONUCLEASE ZRANB3 FAMILY MEMBER"/>
    <property type="match status" value="1"/>
</dbReference>
<dbReference type="GO" id="GO:0005524">
    <property type="term" value="F:ATP binding"/>
    <property type="evidence" value="ECO:0007669"/>
    <property type="project" value="InterPro"/>
</dbReference>
<dbReference type="eggNOG" id="KOG1000">
    <property type="taxonomic scope" value="Eukaryota"/>
</dbReference>
<dbReference type="GO" id="GO:0016787">
    <property type="term" value="F:hydrolase activity"/>
    <property type="evidence" value="ECO:0007669"/>
    <property type="project" value="UniProtKB-KW"/>
</dbReference>
<organism evidence="5 6">
    <name type="scientific">Arabis alpina</name>
    <name type="common">Alpine rock-cress</name>
    <dbReference type="NCBI Taxonomy" id="50452"/>
    <lineage>
        <taxon>Eukaryota</taxon>
        <taxon>Viridiplantae</taxon>
        <taxon>Streptophyta</taxon>
        <taxon>Embryophyta</taxon>
        <taxon>Tracheophyta</taxon>
        <taxon>Spermatophyta</taxon>
        <taxon>Magnoliopsida</taxon>
        <taxon>eudicotyledons</taxon>
        <taxon>Gunneridae</taxon>
        <taxon>Pentapetalae</taxon>
        <taxon>rosids</taxon>
        <taxon>malvids</taxon>
        <taxon>Brassicales</taxon>
        <taxon>Brassicaceae</taxon>
        <taxon>Arabideae</taxon>
        <taxon>Arabis</taxon>
    </lineage>
</organism>
<evidence type="ECO:0008006" key="7">
    <source>
        <dbReference type="Google" id="ProtNLM"/>
    </source>
</evidence>
<protein>
    <recommendedName>
        <fullName evidence="7">DNA annealing helicase and endonuclease ZRANB3</fullName>
    </recommendedName>
</protein>
<dbReference type="EMBL" id="CM002876">
    <property type="protein sequence ID" value="KFK25158.1"/>
    <property type="molecule type" value="Genomic_DNA"/>
</dbReference>
<dbReference type="CDD" id="cd00085">
    <property type="entry name" value="HNHc"/>
    <property type="match status" value="1"/>
</dbReference>
<evidence type="ECO:0000259" key="3">
    <source>
        <dbReference type="PROSITE" id="PS51192"/>
    </source>
</evidence>
<feature type="compositionally biased region" description="Polar residues" evidence="2">
    <location>
        <begin position="777"/>
        <end position="788"/>
    </location>
</feature>
<dbReference type="Proteomes" id="UP000029120">
    <property type="component" value="Chromosome 8"/>
</dbReference>
<dbReference type="OrthoDB" id="2801544at2759"/>
<dbReference type="Pfam" id="PF01844">
    <property type="entry name" value="HNH"/>
    <property type="match status" value="1"/>
</dbReference>
<dbReference type="GO" id="GO:0004520">
    <property type="term" value="F:DNA endonuclease activity"/>
    <property type="evidence" value="ECO:0007669"/>
    <property type="project" value="TreeGrafter"/>
</dbReference>
<dbReference type="SMART" id="SM00490">
    <property type="entry name" value="HELICc"/>
    <property type="match status" value="1"/>
</dbReference>
<accession>A0A087G5K6</accession>
<dbReference type="GO" id="GO:0043596">
    <property type="term" value="C:nuclear replication fork"/>
    <property type="evidence" value="ECO:0007669"/>
    <property type="project" value="TreeGrafter"/>
</dbReference>
<evidence type="ECO:0000259" key="4">
    <source>
        <dbReference type="PROSITE" id="PS51194"/>
    </source>
</evidence>
<dbReference type="GO" id="GO:0006281">
    <property type="term" value="P:DNA repair"/>
    <property type="evidence" value="ECO:0007669"/>
    <property type="project" value="TreeGrafter"/>
</dbReference>
<keyword evidence="6" id="KW-1185">Reference proteome</keyword>
<dbReference type="PROSITE" id="PS51194">
    <property type="entry name" value="HELICASE_CTER"/>
    <property type="match status" value="1"/>
</dbReference>
<sequence>MEFSEEQRRSNEENRLTFGEKRKLSSENPQRLHDFRLAKCRKLEDGCFQEGNRSYGSNPGLSTNKPEKFRVRLEICSADSFSVTPVQVQGFREQDCFRQLREILSVANPSHYTQNDDGGKAGVYKIRDYSMVSGCLKRSKIVEVEEIPWITFAVADKLSRSLISGKWEPCLPEHFTEEKVEGLIDNLPRKLVNSLLPFQLDGLRFGLRRGGRCLIADEMGLGKTLQAIAIAGCFISEGSILVVCPAVLRFSWAEELERWLPACLPSDIHLVFGHQNNPAYLPKWPKVVVISYKMLQHLRKTMLEREWALLIVDESHHLRCSKKSSEPSEIKTVLDVAEKVKHIVLLSGTPSLSRPFDIFHQINMLWPGLLGKDKYEFAKTYCEVGLVRGIQGKNFQDFSKGTRLQELNVLLNQAVMIRRLKKHVLTQLPPKRRQIVTILLKKSDIALAMAIVSEANQKVIEQNATIAEVTENSHEPKDIAQKASGSSKAGHVNAEDLDDPKDSDKDNQLCGKLSYQQLGVAKLSAFREWLSLHPLLARSDYTREEIDEDPSSTKMVIFAHHHKVLDGIQEFICDKGIGFVRIDGTTLPRDRQLAVQSFQYSSDVKVAIIGVEAGGVGLNFSAAQNVVFLELPKTPSLMLQAEDRAHRRGQTSAVNVYIFCAKDTMDESNWQNLNKKLHRISSTTDGKYDAKTEIEIEGAYLFKPAEESSEREAHEVQTPKANSIVADKILESCEDLGSEMDVSDTIDLKDDAVPHLELLKVCPFVGNGSESKERSSDTISSTMLGQENQENHQPKRLIADDEHLKEDDSNSFSPLIDSLRFEVSQNTGRIHLYSCIPGKDPRPRPHFQNFRPEEIEASNSVPVINTEKTSESITEDPLYVRAILEFMKEWKSLRPIEKRKLLGKPLQLPLSLELSFLSESTSHNSEGLLRGGGSKRRQTPFSEISIPLPPNAVWKKVNLRRGHQKKEKEYTQAWSTSNEPLCKLCQKPCKGNNAKEPEYFEDLFCDLACYEDYRTRTSCRYIRQELFQIEHGICATCNLDCHQLVKRIRPLPLEKRCNYVNKVAPELFARKNLLETLVNDPNEGNAWHADHIIPVYRGGGECRLENMRTLCVACHADVTADQCAERKQIRSRARKQLKDTLKELRNNPNQTNLLADNTKETDCSVSAIDEEEDELLIEVPGSAYSIDQKISPAEINTSPCLDVISLKTPPKRTETRVS</sequence>
<evidence type="ECO:0000256" key="1">
    <source>
        <dbReference type="ARBA" id="ARBA00022801"/>
    </source>
</evidence>
<evidence type="ECO:0000256" key="2">
    <source>
        <dbReference type="SAM" id="MobiDB-lite"/>
    </source>
</evidence>
<feature type="domain" description="Helicase ATP-binding" evidence="3">
    <location>
        <begin position="204"/>
        <end position="368"/>
    </location>
</feature>
<feature type="region of interest" description="Disordered" evidence="2">
    <location>
        <begin position="923"/>
        <end position="942"/>
    </location>
</feature>
<dbReference type="PANTHER" id="PTHR45766:SF5">
    <property type="entry name" value="SNF2 DOMAIN-CONTAINING PROTEIN _ HELICASE DOMAIN-CONTAINING PROTEIN _ HNH ENDONUCLEASE DOMAIN-CONTAINING PROTEIN"/>
    <property type="match status" value="1"/>
</dbReference>
<keyword evidence="1" id="KW-0378">Hydrolase</keyword>
<dbReference type="Gene3D" id="3.40.50.10810">
    <property type="entry name" value="Tandem AAA-ATPase domain"/>
    <property type="match status" value="1"/>
</dbReference>
<dbReference type="AlphaFoldDB" id="A0A087G5K6"/>
<feature type="region of interest" description="Disordered" evidence="2">
    <location>
        <begin position="470"/>
        <end position="505"/>
    </location>
</feature>
<dbReference type="GO" id="GO:0008270">
    <property type="term" value="F:zinc ion binding"/>
    <property type="evidence" value="ECO:0007669"/>
    <property type="project" value="InterPro"/>
</dbReference>
<evidence type="ECO:0000313" key="5">
    <source>
        <dbReference type="EMBL" id="KFK25158.1"/>
    </source>
</evidence>
<dbReference type="SUPFAM" id="SSF52540">
    <property type="entry name" value="P-loop containing nucleoside triphosphate hydrolases"/>
    <property type="match status" value="2"/>
</dbReference>
<dbReference type="InterPro" id="IPR038718">
    <property type="entry name" value="SNF2-like_sf"/>
</dbReference>
<name>A0A087G5K6_ARAAL</name>
<evidence type="ECO:0000313" key="6">
    <source>
        <dbReference type="Proteomes" id="UP000029120"/>
    </source>
</evidence>
<feature type="region of interest" description="Disordered" evidence="2">
    <location>
        <begin position="767"/>
        <end position="792"/>
    </location>
</feature>
<feature type="compositionally biased region" description="Basic and acidic residues" evidence="2">
    <location>
        <begin position="471"/>
        <end position="480"/>
    </location>
</feature>
<dbReference type="GO" id="GO:0003676">
    <property type="term" value="F:nucleic acid binding"/>
    <property type="evidence" value="ECO:0007669"/>
    <property type="project" value="InterPro"/>
</dbReference>
<dbReference type="Gene3D" id="3.40.50.300">
    <property type="entry name" value="P-loop containing nucleotide triphosphate hydrolases"/>
    <property type="match status" value="1"/>
</dbReference>
<dbReference type="Gramene" id="KFK25158">
    <property type="protein sequence ID" value="KFK25158"/>
    <property type="gene ID" value="AALP_AA8G073500"/>
</dbReference>
<dbReference type="InterPro" id="IPR002711">
    <property type="entry name" value="HNH"/>
</dbReference>
<feature type="domain" description="Helicase C-terminal" evidence="4">
    <location>
        <begin position="534"/>
        <end position="700"/>
    </location>
</feature>
<dbReference type="InterPro" id="IPR001650">
    <property type="entry name" value="Helicase_C-like"/>
</dbReference>
<dbReference type="PROSITE" id="PS51192">
    <property type="entry name" value="HELICASE_ATP_BIND_1"/>
    <property type="match status" value="1"/>
</dbReference>
<dbReference type="InterPro" id="IPR000330">
    <property type="entry name" value="SNF2_N"/>
</dbReference>
<gene>
    <name evidence="5" type="ordered locus">AALP_Aa8g073500</name>
</gene>
<dbReference type="Pfam" id="PF00176">
    <property type="entry name" value="SNF2-rel_dom"/>
    <property type="match status" value="1"/>
</dbReference>
<dbReference type="InterPro" id="IPR027417">
    <property type="entry name" value="P-loop_NTPase"/>
</dbReference>
<dbReference type="Gene3D" id="1.10.30.50">
    <property type="match status" value="1"/>
</dbReference>
<proteinExistence type="predicted"/>
<dbReference type="CDD" id="cd18793">
    <property type="entry name" value="SF2_C_SNF"/>
    <property type="match status" value="1"/>
</dbReference>
<dbReference type="SMART" id="SM00487">
    <property type="entry name" value="DEXDc"/>
    <property type="match status" value="1"/>
</dbReference>
<dbReference type="InterPro" id="IPR049730">
    <property type="entry name" value="SNF2/RAD54-like_C"/>
</dbReference>
<dbReference type="FunFam" id="3.40.50.10810:FF:000065">
    <property type="entry name" value="SNF2 DNA repair protein, putative"/>
    <property type="match status" value="1"/>
</dbReference>
<reference evidence="6" key="1">
    <citation type="journal article" date="2015" name="Nat. Plants">
        <title>Genome expansion of Arabis alpina linked with retrotransposition and reduced symmetric DNA methylation.</title>
        <authorList>
            <person name="Willing E.M."/>
            <person name="Rawat V."/>
            <person name="Mandakova T."/>
            <person name="Maumus F."/>
            <person name="James G.V."/>
            <person name="Nordstroem K.J."/>
            <person name="Becker C."/>
            <person name="Warthmann N."/>
            <person name="Chica C."/>
            <person name="Szarzynska B."/>
            <person name="Zytnicki M."/>
            <person name="Albani M.C."/>
            <person name="Kiefer C."/>
            <person name="Bergonzi S."/>
            <person name="Castaings L."/>
            <person name="Mateos J.L."/>
            <person name="Berns M.C."/>
            <person name="Bujdoso N."/>
            <person name="Piofczyk T."/>
            <person name="de Lorenzo L."/>
            <person name="Barrero-Sicilia C."/>
            <person name="Mateos I."/>
            <person name="Piednoel M."/>
            <person name="Hagmann J."/>
            <person name="Chen-Min-Tao R."/>
            <person name="Iglesias-Fernandez R."/>
            <person name="Schuster S.C."/>
            <person name="Alonso-Blanco C."/>
            <person name="Roudier F."/>
            <person name="Carbonero P."/>
            <person name="Paz-Ares J."/>
            <person name="Davis S.J."/>
            <person name="Pecinka A."/>
            <person name="Quesneville H."/>
            <person name="Colot V."/>
            <person name="Lysak M.A."/>
            <person name="Weigel D."/>
            <person name="Coupland G."/>
            <person name="Schneeberger K."/>
        </authorList>
    </citation>
    <scope>NUCLEOTIDE SEQUENCE [LARGE SCALE GENOMIC DNA]</scope>
    <source>
        <strain evidence="6">cv. Pajares</strain>
    </source>
</reference>
<dbReference type="InterPro" id="IPR003615">
    <property type="entry name" value="HNH_nuc"/>
</dbReference>
<dbReference type="InterPro" id="IPR014001">
    <property type="entry name" value="Helicase_ATP-bd"/>
</dbReference>
<dbReference type="GO" id="GO:0031297">
    <property type="term" value="P:replication fork processing"/>
    <property type="evidence" value="ECO:0007669"/>
    <property type="project" value="TreeGrafter"/>
</dbReference>
<dbReference type="Pfam" id="PF00271">
    <property type="entry name" value="Helicase_C"/>
    <property type="match status" value="1"/>
</dbReference>
<feature type="region of interest" description="Disordered" evidence="2">
    <location>
        <begin position="1"/>
        <end position="28"/>
    </location>
</feature>